<comment type="caution">
    <text evidence="2">The sequence shown here is derived from an EMBL/GenBank/DDBJ whole genome shotgun (WGS) entry which is preliminary data.</text>
</comment>
<organism evidence="2 3">
    <name type="scientific">Clostridium oryzae</name>
    <dbReference type="NCBI Taxonomy" id="1450648"/>
    <lineage>
        <taxon>Bacteria</taxon>
        <taxon>Bacillati</taxon>
        <taxon>Bacillota</taxon>
        <taxon>Clostridia</taxon>
        <taxon>Eubacteriales</taxon>
        <taxon>Clostridiaceae</taxon>
        <taxon>Clostridium</taxon>
    </lineage>
</organism>
<dbReference type="InterPro" id="IPR011048">
    <property type="entry name" value="Haem_d1_sf"/>
</dbReference>
<dbReference type="GO" id="GO:0005829">
    <property type="term" value="C:cytosol"/>
    <property type="evidence" value="ECO:0007669"/>
    <property type="project" value="TreeGrafter"/>
</dbReference>
<dbReference type="Pfam" id="PF10282">
    <property type="entry name" value="Lactonase"/>
    <property type="match status" value="1"/>
</dbReference>
<dbReference type="EC" id="3.1.1.31" evidence="2"/>
<keyword evidence="2" id="KW-0378">Hydrolase</keyword>
<dbReference type="Gene3D" id="2.130.10.10">
    <property type="entry name" value="YVTN repeat-like/Quinoprotein amine dehydrogenase"/>
    <property type="match status" value="1"/>
</dbReference>
<dbReference type="InterPro" id="IPR015943">
    <property type="entry name" value="WD40/YVTN_repeat-like_dom_sf"/>
</dbReference>
<dbReference type="PANTHER" id="PTHR30344:SF1">
    <property type="entry name" value="6-PHOSPHOGLUCONOLACTONASE"/>
    <property type="match status" value="1"/>
</dbReference>
<evidence type="ECO:0000313" key="2">
    <source>
        <dbReference type="EMBL" id="OPJ57308.1"/>
    </source>
</evidence>
<accession>A0A1V4IBD4</accession>
<sequence length="361" mass="39954">MEHNLFAYIGTYTSNDSKGIYKLKLNAENNLVLDSDLAAAIDNPSYIITDNNCNYLYSVMELQDYDGIPGGAVSAFKIDHETGKLDLINSKPTYGKDPCHLTLSSNGKYLFVSNYSSGSLTVFRMEKNGSIGDRINFIQHTGSGPNKDRQEAAHVHSSAFSPDGKHLCVVDLGCDKLFIYDFNNEDGSLKYNDELTLDISPGSGPRHLAFHPKCNFLYVINELSSEVTVLKYDSSTFKLKKLQTLSTIPQDYNHESLCAAIKISPDGRFLYASNRGHNSIAIFKIEKNIGTLEFICVIPTGGDFPRDITITPDGNTLYAANQKSDSITVFHIDKDTGILKKDSEDISISIPVCICFCDFNK</sequence>
<dbReference type="STRING" id="1450648.CLORY_41760"/>
<evidence type="ECO:0000313" key="3">
    <source>
        <dbReference type="Proteomes" id="UP000190080"/>
    </source>
</evidence>
<dbReference type="InterPro" id="IPR019405">
    <property type="entry name" value="Lactonase_7-beta_prop"/>
</dbReference>
<evidence type="ECO:0000256" key="1">
    <source>
        <dbReference type="ARBA" id="ARBA00005564"/>
    </source>
</evidence>
<dbReference type="PANTHER" id="PTHR30344">
    <property type="entry name" value="6-PHOSPHOGLUCONOLACTONASE-RELATED"/>
    <property type="match status" value="1"/>
</dbReference>
<name>A0A1V4IBD4_9CLOT</name>
<dbReference type="GO" id="GO:0017057">
    <property type="term" value="F:6-phosphogluconolactonase activity"/>
    <property type="evidence" value="ECO:0007669"/>
    <property type="project" value="UniProtKB-EC"/>
</dbReference>
<dbReference type="AlphaFoldDB" id="A0A1V4IBD4"/>
<gene>
    <name evidence="2" type="primary">pgl_2</name>
    <name evidence="2" type="ORF">CLORY_41760</name>
</gene>
<comment type="similarity">
    <text evidence="1">Belongs to the cycloisomerase 2 family.</text>
</comment>
<reference evidence="2 3" key="1">
    <citation type="submission" date="2017-03" db="EMBL/GenBank/DDBJ databases">
        <title>Genome sequence of Clostridium oryzae DSM 28571.</title>
        <authorList>
            <person name="Poehlein A."/>
            <person name="Daniel R."/>
        </authorList>
    </citation>
    <scope>NUCLEOTIDE SEQUENCE [LARGE SCALE GENOMIC DNA]</scope>
    <source>
        <strain evidence="2 3">DSM 28571</strain>
    </source>
</reference>
<protein>
    <submittedName>
        <fullName evidence="2">6-phosphogluconolactonase</fullName>
        <ecNumber evidence="2">3.1.1.31</ecNumber>
    </submittedName>
</protein>
<dbReference type="Proteomes" id="UP000190080">
    <property type="component" value="Unassembled WGS sequence"/>
</dbReference>
<dbReference type="InterPro" id="IPR050282">
    <property type="entry name" value="Cycloisomerase_2"/>
</dbReference>
<dbReference type="RefSeq" id="WP_079428151.1">
    <property type="nucleotide sequence ID" value="NZ_MZGV01000089.1"/>
</dbReference>
<proteinExistence type="inferred from homology"/>
<dbReference type="SUPFAM" id="SSF51004">
    <property type="entry name" value="C-terminal (heme d1) domain of cytochrome cd1-nitrite reductase"/>
    <property type="match status" value="1"/>
</dbReference>
<dbReference type="FunFam" id="2.130.10.10:FF:000306">
    <property type="entry name" value="3-carboxymuconate cyclase"/>
    <property type="match status" value="1"/>
</dbReference>
<keyword evidence="3" id="KW-1185">Reference proteome</keyword>
<dbReference type="OrthoDB" id="9790815at2"/>
<dbReference type="EMBL" id="MZGV01000089">
    <property type="protein sequence ID" value="OPJ57308.1"/>
    <property type="molecule type" value="Genomic_DNA"/>
</dbReference>